<comment type="caution">
    <text evidence="1">The sequence shown here is derived from an EMBL/GenBank/DDBJ whole genome shotgun (WGS) entry which is preliminary data.</text>
</comment>
<protein>
    <submittedName>
        <fullName evidence="1">Uncharacterized protein</fullName>
    </submittedName>
</protein>
<gene>
    <name evidence="1" type="ORF">PGT21_020965</name>
</gene>
<keyword evidence="2" id="KW-1185">Reference proteome</keyword>
<proteinExistence type="predicted"/>
<dbReference type="Proteomes" id="UP000324748">
    <property type="component" value="Unassembled WGS sequence"/>
</dbReference>
<evidence type="ECO:0000313" key="1">
    <source>
        <dbReference type="EMBL" id="KAA1064989.1"/>
    </source>
</evidence>
<accession>A0A5B0LL84</accession>
<dbReference type="AlphaFoldDB" id="A0A5B0LL84"/>
<sequence>MGGSRAIGDDYRLQHELSGSLSPYMEPRLVTRFRAFSDADGVPIFSHLSELANDESTCGRQRCTAESDVEMSNTIRPTETASRVDSHAAFDERRGRSWYVKVI</sequence>
<dbReference type="EMBL" id="VSWC01000197">
    <property type="protein sequence ID" value="KAA1064989.1"/>
    <property type="molecule type" value="Genomic_DNA"/>
</dbReference>
<name>A0A5B0LL84_PUCGR</name>
<reference evidence="1 2" key="1">
    <citation type="submission" date="2019-05" db="EMBL/GenBank/DDBJ databases">
        <title>Emergence of the Ug99 lineage of the wheat stem rust pathogen through somatic hybridization.</title>
        <authorList>
            <person name="Li F."/>
            <person name="Upadhyaya N.M."/>
            <person name="Sperschneider J."/>
            <person name="Matny O."/>
            <person name="Nguyen-Phuc H."/>
            <person name="Mago R."/>
            <person name="Raley C."/>
            <person name="Miller M.E."/>
            <person name="Silverstein K.A.T."/>
            <person name="Henningsen E."/>
            <person name="Hirsch C.D."/>
            <person name="Visser B."/>
            <person name="Pretorius Z.A."/>
            <person name="Steffenson B.J."/>
            <person name="Schwessinger B."/>
            <person name="Dodds P.N."/>
            <person name="Figueroa M."/>
        </authorList>
    </citation>
    <scope>NUCLEOTIDE SEQUENCE [LARGE SCALE GENOMIC DNA]</scope>
    <source>
        <strain evidence="1">21-0</strain>
    </source>
</reference>
<organism evidence="1 2">
    <name type="scientific">Puccinia graminis f. sp. tritici</name>
    <dbReference type="NCBI Taxonomy" id="56615"/>
    <lineage>
        <taxon>Eukaryota</taxon>
        <taxon>Fungi</taxon>
        <taxon>Dikarya</taxon>
        <taxon>Basidiomycota</taxon>
        <taxon>Pucciniomycotina</taxon>
        <taxon>Pucciniomycetes</taxon>
        <taxon>Pucciniales</taxon>
        <taxon>Pucciniaceae</taxon>
        <taxon>Puccinia</taxon>
    </lineage>
</organism>
<evidence type="ECO:0000313" key="2">
    <source>
        <dbReference type="Proteomes" id="UP000324748"/>
    </source>
</evidence>